<evidence type="ECO:0008006" key="3">
    <source>
        <dbReference type="Google" id="ProtNLM"/>
    </source>
</evidence>
<name>A0A5B9PFI4_9BACT</name>
<proteinExistence type="predicted"/>
<dbReference type="KEGG" id="mff:MFFC18_51220"/>
<dbReference type="OrthoDB" id="5507064at2"/>
<dbReference type="STRING" id="980251.GCA_001642875_03841"/>
<accession>A0A5B9PFI4</accession>
<dbReference type="RefSeq" id="WP_075085838.1">
    <property type="nucleotide sequence ID" value="NZ_CP042912.1"/>
</dbReference>
<keyword evidence="2" id="KW-1185">Reference proteome</keyword>
<dbReference type="Proteomes" id="UP000322214">
    <property type="component" value="Chromosome"/>
</dbReference>
<dbReference type="EMBL" id="CP042912">
    <property type="protein sequence ID" value="QEG25198.1"/>
    <property type="molecule type" value="Genomic_DNA"/>
</dbReference>
<reference evidence="1 2" key="1">
    <citation type="submission" date="2019-08" db="EMBL/GenBank/DDBJ databases">
        <title>Deep-cultivation of Planctomycetes and their phenomic and genomic characterization uncovers novel biology.</title>
        <authorList>
            <person name="Wiegand S."/>
            <person name="Jogler M."/>
            <person name="Boedeker C."/>
            <person name="Pinto D."/>
            <person name="Vollmers J."/>
            <person name="Rivas-Marin E."/>
            <person name="Kohn T."/>
            <person name="Peeters S.H."/>
            <person name="Heuer A."/>
            <person name="Rast P."/>
            <person name="Oberbeckmann S."/>
            <person name="Bunk B."/>
            <person name="Jeske O."/>
            <person name="Meyerdierks A."/>
            <person name="Storesund J.E."/>
            <person name="Kallscheuer N."/>
            <person name="Luecker S."/>
            <person name="Lage O.M."/>
            <person name="Pohl T."/>
            <person name="Merkel B.J."/>
            <person name="Hornburger P."/>
            <person name="Mueller R.-W."/>
            <person name="Bruemmer F."/>
            <person name="Labrenz M."/>
            <person name="Spormann A.M."/>
            <person name="Op den Camp H."/>
            <person name="Overmann J."/>
            <person name="Amann R."/>
            <person name="Jetten M.S.M."/>
            <person name="Mascher T."/>
            <person name="Medema M.H."/>
            <person name="Devos D.P."/>
            <person name="Kaster A.-K."/>
            <person name="Ovreas L."/>
            <person name="Rohde M."/>
            <person name="Galperin M.Y."/>
            <person name="Jogler C."/>
        </authorList>
    </citation>
    <scope>NUCLEOTIDE SEQUENCE [LARGE SCALE GENOMIC DNA]</scope>
    <source>
        <strain evidence="1 2">FC18</strain>
    </source>
</reference>
<evidence type="ECO:0000313" key="2">
    <source>
        <dbReference type="Proteomes" id="UP000322214"/>
    </source>
</evidence>
<dbReference type="AlphaFoldDB" id="A0A5B9PFI4"/>
<protein>
    <recommendedName>
        <fullName evidence="3">Streptomycin adenylyltransferase</fullName>
    </recommendedName>
</protein>
<gene>
    <name evidence="1" type="ORF">MFFC18_51220</name>
</gene>
<organism evidence="1 2">
    <name type="scientific">Mariniblastus fucicola</name>
    <dbReference type="NCBI Taxonomy" id="980251"/>
    <lineage>
        <taxon>Bacteria</taxon>
        <taxon>Pseudomonadati</taxon>
        <taxon>Planctomycetota</taxon>
        <taxon>Planctomycetia</taxon>
        <taxon>Pirellulales</taxon>
        <taxon>Pirellulaceae</taxon>
        <taxon>Mariniblastus</taxon>
    </lineage>
</organism>
<sequence>MIQKPVVAETLESLLQSLQNSFDDKLVSVVHYGPLVGKDLESLPTVEAEIQVLIVVKDLVEADWTRLSQAFDRLRGRASVFPLLLTEHELKSSADVFPIMLREMKRNHRTIYGDDFVDGIEVQRSHLRLRCEQELRSLQLRMQSICLMHFASPHRLRASLVRDYDSFMPLLKVAIELGGDADAQAVEPLEFVARKFELELETLFEARSIATDNGHFDEESFGHQYVELMSAVRHSADFVDQLPDA</sequence>
<evidence type="ECO:0000313" key="1">
    <source>
        <dbReference type="EMBL" id="QEG25198.1"/>
    </source>
</evidence>